<keyword evidence="3" id="KW-0539">Nucleus</keyword>
<sequence length="745" mass="81226">MNTVKYRVVSGVIWTNRTMVSSNTDTNRTGVLAVVDIGSDYLPPTKANRVRFPAGALPDLRMWESCRTIAGRRVFSRIPLPPPPVLVFRRCSILTSFHPHRFSRPPTASSGIAATPMERLCERAIMTPKTNLVADITDILLKSFEGEVEHNSRDTTLDGFIFVVAPDGKIMYISETASVHLGLSQVGVGVAPSTSCNLPGDSAPSAQSRACGQGHSVQGSETSNLMQVTCGPEGREIAVKALDKCVLRHVQWAAVGLALTHLLVRRAADGLRIVCSFISRLAVADSQEQTGGRQLTRASSYTPPCVSYRNAVNPPFLITAEAQSGGSPGPCEGPLPPRRSHVKCRRKEKLTLSPSHTHQHNPGQCHSSFRVAEYSQQTLVPNADNPPLPYLHRFVGGGRVRSRGGGEGDERRKHEYLSPPRRKSLRAAMVPQRFPKVLNLQLMARGGSAVSLLASHQREPYSIPGRVTGGFSQVGIVPDDAAGRRVFSWISRFPHPCVPELLHSHLVPPPSALKTSLLRAEQISQLNLLVAITKEKCIDMSTERRNLTSIAIHFRGKSLHRGNEGRQAGGTLTKARYISAVISRGSLSELEARPGRAVSLGHFTPSSQPAHSGHFARPPLDTALGETRGLVAPAQGRARTPLGGPSLVTVLRLAGWDSTTDHTSRAARDVYVVHGEGHSSLQTAEELYRQLKYPSRPRDARIVRLRQILRQTGSMTHFQARGSAEVGRLIGRQDLHMLDYCYEAI</sequence>
<evidence type="ECO:0000256" key="2">
    <source>
        <dbReference type="ARBA" id="ARBA00023163"/>
    </source>
</evidence>
<dbReference type="CDD" id="cd00130">
    <property type="entry name" value="PAS"/>
    <property type="match status" value="1"/>
</dbReference>
<comment type="caution">
    <text evidence="5">The sequence shown here is derived from an EMBL/GenBank/DDBJ whole genome shotgun (WGS) entry which is preliminary data.</text>
</comment>
<keyword evidence="1" id="KW-0805">Transcription regulation</keyword>
<evidence type="ECO:0000256" key="4">
    <source>
        <dbReference type="SAM" id="MobiDB-lite"/>
    </source>
</evidence>
<dbReference type="PANTHER" id="PTHR23043:SF22">
    <property type="entry name" value="SINGLE-MINDED HOMOLOG 1"/>
    <property type="match status" value="1"/>
</dbReference>
<feature type="compositionally biased region" description="Basic and acidic residues" evidence="4">
    <location>
        <begin position="404"/>
        <end position="415"/>
    </location>
</feature>
<keyword evidence="2" id="KW-0804">Transcription</keyword>
<proteinExistence type="predicted"/>
<keyword evidence="6" id="KW-1185">Reference proteome</keyword>
<evidence type="ECO:0000256" key="1">
    <source>
        <dbReference type="ARBA" id="ARBA00023015"/>
    </source>
</evidence>
<name>A0ABQ9I4U5_9NEOP</name>
<dbReference type="EMBL" id="JARBHB010000002">
    <property type="protein sequence ID" value="KAJ8891679.1"/>
    <property type="molecule type" value="Genomic_DNA"/>
</dbReference>
<evidence type="ECO:0000256" key="3">
    <source>
        <dbReference type="ARBA" id="ARBA00023242"/>
    </source>
</evidence>
<reference evidence="5 6" key="1">
    <citation type="submission" date="2023-02" db="EMBL/GenBank/DDBJ databases">
        <title>LHISI_Scaffold_Assembly.</title>
        <authorList>
            <person name="Stuart O.P."/>
            <person name="Cleave R."/>
            <person name="Magrath M.J.L."/>
            <person name="Mikheyev A.S."/>
        </authorList>
    </citation>
    <scope>NUCLEOTIDE SEQUENCE [LARGE SCALE GENOMIC DNA]</scope>
    <source>
        <strain evidence="5">Daus_M_001</strain>
        <tissue evidence="5">Leg muscle</tissue>
    </source>
</reference>
<gene>
    <name evidence="5" type="ORF">PR048_004207</name>
</gene>
<feature type="region of interest" description="Disordered" evidence="4">
    <location>
        <begin position="394"/>
        <end position="415"/>
    </location>
</feature>
<feature type="region of interest" description="Disordered" evidence="4">
    <location>
        <begin position="320"/>
        <end position="340"/>
    </location>
</feature>
<dbReference type="Gene3D" id="3.30.450.20">
    <property type="entry name" value="PAS domain"/>
    <property type="match status" value="1"/>
</dbReference>
<protein>
    <submittedName>
        <fullName evidence="5">Uncharacterized protein</fullName>
    </submittedName>
</protein>
<organism evidence="5 6">
    <name type="scientific">Dryococelus australis</name>
    <dbReference type="NCBI Taxonomy" id="614101"/>
    <lineage>
        <taxon>Eukaryota</taxon>
        <taxon>Metazoa</taxon>
        <taxon>Ecdysozoa</taxon>
        <taxon>Arthropoda</taxon>
        <taxon>Hexapoda</taxon>
        <taxon>Insecta</taxon>
        <taxon>Pterygota</taxon>
        <taxon>Neoptera</taxon>
        <taxon>Polyneoptera</taxon>
        <taxon>Phasmatodea</taxon>
        <taxon>Verophasmatodea</taxon>
        <taxon>Anareolatae</taxon>
        <taxon>Phasmatidae</taxon>
        <taxon>Eurycanthinae</taxon>
        <taxon>Dryococelus</taxon>
    </lineage>
</organism>
<dbReference type="InterPro" id="IPR000014">
    <property type="entry name" value="PAS"/>
</dbReference>
<evidence type="ECO:0000313" key="5">
    <source>
        <dbReference type="EMBL" id="KAJ8891679.1"/>
    </source>
</evidence>
<dbReference type="Proteomes" id="UP001159363">
    <property type="component" value="Chromosome 2"/>
</dbReference>
<accession>A0ABQ9I4U5</accession>
<dbReference type="PANTHER" id="PTHR23043">
    <property type="entry name" value="HYPOXIA-INDUCIBLE FACTOR 1 ALPHA"/>
    <property type="match status" value="1"/>
</dbReference>
<evidence type="ECO:0000313" key="6">
    <source>
        <dbReference type="Proteomes" id="UP001159363"/>
    </source>
</evidence>